<dbReference type="EMBL" id="JABSTQ010006181">
    <property type="protein sequence ID" value="KAG0437794.1"/>
    <property type="molecule type" value="Genomic_DNA"/>
</dbReference>
<gene>
    <name evidence="1" type="ORF">HPB47_017288</name>
</gene>
<protein>
    <submittedName>
        <fullName evidence="1">Uncharacterized protein</fullName>
    </submittedName>
</protein>
<proteinExistence type="predicted"/>
<reference evidence="1 2" key="1">
    <citation type="journal article" date="2020" name="Cell">
        <title>Large-Scale Comparative Analyses of Tick Genomes Elucidate Their Genetic Diversity and Vector Capacities.</title>
        <authorList>
            <consortium name="Tick Genome and Microbiome Consortium (TIGMIC)"/>
            <person name="Jia N."/>
            <person name="Wang J."/>
            <person name="Shi W."/>
            <person name="Du L."/>
            <person name="Sun Y."/>
            <person name="Zhan W."/>
            <person name="Jiang J.F."/>
            <person name="Wang Q."/>
            <person name="Zhang B."/>
            <person name="Ji P."/>
            <person name="Bell-Sakyi L."/>
            <person name="Cui X.M."/>
            <person name="Yuan T.T."/>
            <person name="Jiang B.G."/>
            <person name="Yang W.F."/>
            <person name="Lam T.T."/>
            <person name="Chang Q.C."/>
            <person name="Ding S.J."/>
            <person name="Wang X.J."/>
            <person name="Zhu J.G."/>
            <person name="Ruan X.D."/>
            <person name="Zhao L."/>
            <person name="Wei J.T."/>
            <person name="Ye R.Z."/>
            <person name="Que T.C."/>
            <person name="Du C.H."/>
            <person name="Zhou Y.H."/>
            <person name="Cheng J.X."/>
            <person name="Dai P.F."/>
            <person name="Guo W.B."/>
            <person name="Han X.H."/>
            <person name="Huang E.J."/>
            <person name="Li L.F."/>
            <person name="Wei W."/>
            <person name="Gao Y.C."/>
            <person name="Liu J.Z."/>
            <person name="Shao H.Z."/>
            <person name="Wang X."/>
            <person name="Wang C.C."/>
            <person name="Yang T.C."/>
            <person name="Huo Q.B."/>
            <person name="Li W."/>
            <person name="Chen H.Y."/>
            <person name="Chen S.E."/>
            <person name="Zhou L.G."/>
            <person name="Ni X.B."/>
            <person name="Tian J.H."/>
            <person name="Sheng Y."/>
            <person name="Liu T."/>
            <person name="Pan Y.S."/>
            <person name="Xia L.Y."/>
            <person name="Li J."/>
            <person name="Zhao F."/>
            <person name="Cao W.C."/>
        </authorList>
    </citation>
    <scope>NUCLEOTIDE SEQUENCE [LARGE SCALE GENOMIC DNA]</scope>
    <source>
        <strain evidence="1">Iper-2018</strain>
    </source>
</reference>
<name>A0AC60QNQ2_IXOPE</name>
<accession>A0AC60QNQ2</accession>
<evidence type="ECO:0000313" key="2">
    <source>
        <dbReference type="Proteomes" id="UP000805193"/>
    </source>
</evidence>
<dbReference type="Proteomes" id="UP000805193">
    <property type="component" value="Unassembled WGS sequence"/>
</dbReference>
<comment type="caution">
    <text evidence="1">The sequence shown here is derived from an EMBL/GenBank/DDBJ whole genome shotgun (WGS) entry which is preliminary data.</text>
</comment>
<keyword evidence="2" id="KW-1185">Reference proteome</keyword>
<sequence length="245" mass="27973">MFAADVLSYNLRNWQPLETLVKFALPAVYDSPLLLCPTNNKAHRRDLIHLVCTKFFRPLLVNYAFCHTDRNDRFKMFARKPLSRKFQKRLMGFSPSCRRARRYLAIRPSGGSPAPFGKGHGLHRTTRTPSWRHHAGTTRTFCRPPLHCRSHELTGIVRPTKGVRPRRQKRMDLGLVTVSVSPPATTREEGKEELPTSRECLLCVAEVATPRRSFDRPETTYVTIALDVTWSPLGLLRALARLGCL</sequence>
<evidence type="ECO:0000313" key="1">
    <source>
        <dbReference type="EMBL" id="KAG0437794.1"/>
    </source>
</evidence>
<organism evidence="1 2">
    <name type="scientific">Ixodes persulcatus</name>
    <name type="common">Taiga tick</name>
    <dbReference type="NCBI Taxonomy" id="34615"/>
    <lineage>
        <taxon>Eukaryota</taxon>
        <taxon>Metazoa</taxon>
        <taxon>Ecdysozoa</taxon>
        <taxon>Arthropoda</taxon>
        <taxon>Chelicerata</taxon>
        <taxon>Arachnida</taxon>
        <taxon>Acari</taxon>
        <taxon>Parasitiformes</taxon>
        <taxon>Ixodida</taxon>
        <taxon>Ixodoidea</taxon>
        <taxon>Ixodidae</taxon>
        <taxon>Ixodinae</taxon>
        <taxon>Ixodes</taxon>
    </lineage>
</organism>